<dbReference type="AlphaFoldDB" id="A0A812E225"/>
<keyword evidence="3" id="KW-1185">Reference proteome</keyword>
<dbReference type="Proteomes" id="UP000597762">
    <property type="component" value="Unassembled WGS sequence"/>
</dbReference>
<evidence type="ECO:0000313" key="3">
    <source>
        <dbReference type="Proteomes" id="UP000597762"/>
    </source>
</evidence>
<evidence type="ECO:0000256" key="1">
    <source>
        <dbReference type="SAM" id="Phobius"/>
    </source>
</evidence>
<keyword evidence="1" id="KW-0472">Membrane</keyword>
<dbReference type="InterPro" id="IPR019172">
    <property type="entry name" value="Osteopetrosis-assoc_TM_1"/>
</dbReference>
<protein>
    <submittedName>
        <fullName evidence="2">OSTM1</fullName>
    </submittedName>
</protein>
<keyword evidence="1" id="KW-1133">Transmembrane helix</keyword>
<dbReference type="OrthoDB" id="8021850at2759"/>
<sequence>MYIKASSVYKNIQSTGQNKSTFNCKKYLLESDNSPVIQSAIANIHTIWKNAYCDNCFGKSLVSATTNGTELSNSTLKFLLLYQNLTDCISNNILYNLPFNICKNCHHMYTALNKHFNDIEKISSSSVCMDIMDRMNYTRIQWSKTFNCSTKRPSDTALISSIVIGSVAVPIIYYVSAYVTSKGVAVIRGKLVRHYHTRSRLTQSQSSYGSVDEIRDYPLSDWIQ</sequence>
<evidence type="ECO:0000313" key="2">
    <source>
        <dbReference type="EMBL" id="CAE1316040.1"/>
    </source>
</evidence>
<dbReference type="PANTHER" id="PTHR15644">
    <property type="entry name" value="OSTEOPETROSIS ASSOCIATED TRANSMEMBRANE PROTEIN 1"/>
    <property type="match status" value="1"/>
</dbReference>
<feature type="transmembrane region" description="Helical" evidence="1">
    <location>
        <begin position="157"/>
        <end position="180"/>
    </location>
</feature>
<keyword evidence="1" id="KW-0812">Transmembrane</keyword>
<reference evidence="2" key="1">
    <citation type="submission" date="2021-01" db="EMBL/GenBank/DDBJ databases">
        <authorList>
            <person name="Li R."/>
            <person name="Bekaert M."/>
        </authorList>
    </citation>
    <scope>NUCLEOTIDE SEQUENCE</scope>
    <source>
        <strain evidence="2">Farmed</strain>
    </source>
</reference>
<accession>A0A812E225</accession>
<proteinExistence type="predicted"/>
<comment type="caution">
    <text evidence="2">The sequence shown here is derived from an EMBL/GenBank/DDBJ whole genome shotgun (WGS) entry which is preliminary data.</text>
</comment>
<dbReference type="PANTHER" id="PTHR15644:SF2">
    <property type="entry name" value="OSTEOPETROSIS-ASSOCIATED TRANSMEMBRANE PROTEIN 1"/>
    <property type="match status" value="1"/>
</dbReference>
<dbReference type="GO" id="GO:0005829">
    <property type="term" value="C:cytosol"/>
    <property type="evidence" value="ECO:0007669"/>
    <property type="project" value="TreeGrafter"/>
</dbReference>
<gene>
    <name evidence="2" type="ORF">SPHA_66853</name>
</gene>
<name>A0A812E225_ACAPH</name>
<organism evidence="2 3">
    <name type="scientific">Acanthosepion pharaonis</name>
    <name type="common">Pharaoh cuttlefish</name>
    <name type="synonym">Sepia pharaonis</name>
    <dbReference type="NCBI Taxonomy" id="158019"/>
    <lineage>
        <taxon>Eukaryota</taxon>
        <taxon>Metazoa</taxon>
        <taxon>Spiralia</taxon>
        <taxon>Lophotrochozoa</taxon>
        <taxon>Mollusca</taxon>
        <taxon>Cephalopoda</taxon>
        <taxon>Coleoidea</taxon>
        <taxon>Decapodiformes</taxon>
        <taxon>Sepiida</taxon>
        <taxon>Sepiina</taxon>
        <taxon>Sepiidae</taxon>
        <taxon>Acanthosepion</taxon>
    </lineage>
</organism>
<dbReference type="EMBL" id="CAHIKZ030004826">
    <property type="protein sequence ID" value="CAE1316040.1"/>
    <property type="molecule type" value="Genomic_DNA"/>
</dbReference>
<dbReference type="Pfam" id="PF09777">
    <property type="entry name" value="OSTMP1"/>
    <property type="match status" value="1"/>
</dbReference>